<dbReference type="InterPro" id="IPR048256">
    <property type="entry name" value="Tektin-like"/>
</dbReference>
<comment type="similarity">
    <text evidence="2 10">Belongs to the tektin family.</text>
</comment>
<evidence type="ECO:0000256" key="11">
    <source>
        <dbReference type="SAM" id="Coils"/>
    </source>
</evidence>
<evidence type="ECO:0000256" key="5">
    <source>
        <dbReference type="ARBA" id="ARBA00023054"/>
    </source>
</evidence>
<reference evidence="13" key="3">
    <citation type="submission" date="2015-06" db="UniProtKB">
        <authorList>
            <consortium name="EnsemblMetazoa"/>
        </authorList>
    </citation>
    <scope>IDENTIFICATION</scope>
</reference>
<feature type="coiled-coil region" evidence="11">
    <location>
        <begin position="142"/>
        <end position="169"/>
    </location>
</feature>
<dbReference type="STRING" id="6412.T1FYB0"/>
<comment type="subcellular location">
    <subcellularLocation>
        <location evidence="10">Cytoplasm</location>
        <location evidence="10">Cytoskeleton</location>
        <location evidence="10">Cilium axoneme</location>
    </subcellularLocation>
    <subcellularLocation>
        <location evidence="1">Cytoplasm</location>
        <location evidence="1">Cytoskeleton</location>
        <location evidence="1">Flagellum axoneme</location>
    </subcellularLocation>
</comment>
<dbReference type="InterPro" id="IPR000435">
    <property type="entry name" value="Tektins"/>
</dbReference>
<keyword evidence="8 10" id="KW-0966">Cell projection</keyword>
<feature type="coiled-coil region" evidence="11">
    <location>
        <begin position="298"/>
        <end position="325"/>
    </location>
</feature>
<evidence type="ECO:0000313" key="13">
    <source>
        <dbReference type="EnsemblMetazoa" id="HelroP65637"/>
    </source>
</evidence>
<dbReference type="Proteomes" id="UP000015101">
    <property type="component" value="Unassembled WGS sequence"/>
</dbReference>
<dbReference type="FunCoup" id="T1FYB0">
    <property type="interactions" value="3"/>
</dbReference>
<dbReference type="Pfam" id="PF03148">
    <property type="entry name" value="Tektin"/>
    <property type="match status" value="1"/>
</dbReference>
<dbReference type="KEGG" id="hro:HELRODRAFT_65637"/>
<evidence type="ECO:0000313" key="12">
    <source>
        <dbReference type="EMBL" id="ESO02100.1"/>
    </source>
</evidence>
<dbReference type="OMA" id="HYCAESI"/>
<dbReference type="GO" id="GO:0015630">
    <property type="term" value="C:microtubule cytoskeleton"/>
    <property type="evidence" value="ECO:0000318"/>
    <property type="project" value="GO_Central"/>
</dbReference>
<keyword evidence="7" id="KW-0206">Cytoskeleton</keyword>
<reference evidence="12 14" key="2">
    <citation type="journal article" date="2013" name="Nature">
        <title>Insights into bilaterian evolution from three spiralian genomes.</title>
        <authorList>
            <person name="Simakov O."/>
            <person name="Marletaz F."/>
            <person name="Cho S.J."/>
            <person name="Edsinger-Gonzales E."/>
            <person name="Havlak P."/>
            <person name="Hellsten U."/>
            <person name="Kuo D.H."/>
            <person name="Larsson T."/>
            <person name="Lv J."/>
            <person name="Arendt D."/>
            <person name="Savage R."/>
            <person name="Osoegawa K."/>
            <person name="de Jong P."/>
            <person name="Grimwood J."/>
            <person name="Chapman J.A."/>
            <person name="Shapiro H."/>
            <person name="Aerts A."/>
            <person name="Otillar R.P."/>
            <person name="Terry A.Y."/>
            <person name="Boore J.L."/>
            <person name="Grigoriev I.V."/>
            <person name="Lindberg D.R."/>
            <person name="Seaver E.C."/>
            <person name="Weisblat D.A."/>
            <person name="Putnam N.H."/>
            <person name="Rokhsar D.S."/>
        </authorList>
    </citation>
    <scope>NUCLEOTIDE SEQUENCE</scope>
</reference>
<sequence>MGVSTVGFRTQKYNPAESSEVMYARFRQILSDLNNAENVNKVSREIISKIERNARQIQFNSTRHLKDRVGDITLWKNQLCEEIKETALEIIQLNEFKTRLEKAQLAHEIINMIVSDNLNAREHRDGVDKVQDNVELGLLKELEITNSAMELLKRTLKQCEEQIKRNKNCKHEMEMDWSDKKEAHDNDCFNASLKEDSRCKQFYPAAAKFQEIQSTPESWAQFTHDNLAKAEQERMSSIQLRCLIDNLLDTTANDIRKQADDVNFLFNNRIKVLSETLWKLNEDLTKVNKMVYNCELNIETIKRSIKNYEELMKVAQTRLRNRENRPNVELTRDPAQYSLVSEVNELARSLDALIQKTNESESALKDMLDERTLLEKNKLVVEYSIFIDREKCLPHRTRYPSKMKLLGYQ</sequence>
<comment type="function">
    <text evidence="9">Microtubule inner protein (MIP) part of the dynein-decorated doublet microtubules (DMTs) in cilia and flagellar axoneme. Forms filamentous polymers in the walls of ciliary and flagellar microtubules.</text>
</comment>
<evidence type="ECO:0000256" key="8">
    <source>
        <dbReference type="ARBA" id="ARBA00023273"/>
    </source>
</evidence>
<organism evidence="13 14">
    <name type="scientific">Helobdella robusta</name>
    <name type="common">Californian leech</name>
    <dbReference type="NCBI Taxonomy" id="6412"/>
    <lineage>
        <taxon>Eukaryota</taxon>
        <taxon>Metazoa</taxon>
        <taxon>Spiralia</taxon>
        <taxon>Lophotrochozoa</taxon>
        <taxon>Annelida</taxon>
        <taxon>Clitellata</taxon>
        <taxon>Hirudinea</taxon>
        <taxon>Rhynchobdellida</taxon>
        <taxon>Glossiphoniidae</taxon>
        <taxon>Helobdella</taxon>
    </lineage>
</organism>
<proteinExistence type="inferred from homology"/>
<dbReference type="eggNOG" id="KOG2685">
    <property type="taxonomic scope" value="Eukaryota"/>
</dbReference>
<keyword evidence="4 10" id="KW-0282">Flagellum</keyword>
<evidence type="ECO:0000256" key="9">
    <source>
        <dbReference type="ARBA" id="ARBA00045224"/>
    </source>
</evidence>
<dbReference type="PANTHER" id="PTHR19960:SF25">
    <property type="entry name" value="TEKTIN-1"/>
    <property type="match status" value="1"/>
</dbReference>
<dbReference type="EnsemblMetazoa" id="HelroT65637">
    <property type="protein sequence ID" value="HelroP65637"/>
    <property type="gene ID" value="HelroG65637"/>
</dbReference>
<dbReference type="AlphaFoldDB" id="T1FYB0"/>
<dbReference type="PANTHER" id="PTHR19960">
    <property type="entry name" value="TEKTIN"/>
    <property type="match status" value="1"/>
</dbReference>
<keyword evidence="3" id="KW-0963">Cytoplasm</keyword>
<dbReference type="GO" id="GO:0060294">
    <property type="term" value="P:cilium movement involved in cell motility"/>
    <property type="evidence" value="ECO:0000318"/>
    <property type="project" value="GO_Central"/>
</dbReference>
<evidence type="ECO:0000256" key="7">
    <source>
        <dbReference type="ARBA" id="ARBA00023212"/>
    </source>
</evidence>
<evidence type="ECO:0000256" key="4">
    <source>
        <dbReference type="ARBA" id="ARBA00022846"/>
    </source>
</evidence>
<dbReference type="PRINTS" id="PR00511">
    <property type="entry name" value="TEKTIN"/>
</dbReference>
<name>T1FYB0_HELRO</name>
<evidence type="ECO:0000256" key="6">
    <source>
        <dbReference type="ARBA" id="ARBA00023069"/>
    </source>
</evidence>
<dbReference type="OrthoDB" id="5788000at2759"/>
<keyword evidence="14" id="KW-1185">Reference proteome</keyword>
<evidence type="ECO:0000256" key="1">
    <source>
        <dbReference type="ARBA" id="ARBA00004611"/>
    </source>
</evidence>
<protein>
    <recommendedName>
        <fullName evidence="10">Tektin</fullName>
    </recommendedName>
</protein>
<gene>
    <name evidence="13" type="primary">20213808</name>
    <name evidence="12" type="ORF">HELRODRAFT_65637</name>
</gene>
<reference evidence="14" key="1">
    <citation type="submission" date="2012-12" db="EMBL/GenBank/DDBJ databases">
        <authorList>
            <person name="Hellsten U."/>
            <person name="Grimwood J."/>
            <person name="Chapman J.A."/>
            <person name="Shapiro H."/>
            <person name="Aerts A."/>
            <person name="Otillar R.P."/>
            <person name="Terry A.Y."/>
            <person name="Boore J.L."/>
            <person name="Simakov O."/>
            <person name="Marletaz F."/>
            <person name="Cho S.-J."/>
            <person name="Edsinger-Gonzales E."/>
            <person name="Havlak P."/>
            <person name="Kuo D.-H."/>
            <person name="Larsson T."/>
            <person name="Lv J."/>
            <person name="Arendt D."/>
            <person name="Savage R."/>
            <person name="Osoegawa K."/>
            <person name="de Jong P."/>
            <person name="Lindberg D.R."/>
            <person name="Seaver E.C."/>
            <person name="Weisblat D.A."/>
            <person name="Putnam N.H."/>
            <person name="Grigoriev I.V."/>
            <person name="Rokhsar D.S."/>
        </authorList>
    </citation>
    <scope>NUCLEOTIDE SEQUENCE</scope>
</reference>
<evidence type="ECO:0000256" key="10">
    <source>
        <dbReference type="RuleBase" id="RU367040"/>
    </source>
</evidence>
<keyword evidence="5 11" id="KW-0175">Coiled coil</keyword>
<dbReference type="RefSeq" id="XP_009019508.1">
    <property type="nucleotide sequence ID" value="XM_009021260.1"/>
</dbReference>
<evidence type="ECO:0000256" key="3">
    <source>
        <dbReference type="ARBA" id="ARBA00022490"/>
    </source>
</evidence>
<accession>T1FYB0</accession>
<evidence type="ECO:0000313" key="14">
    <source>
        <dbReference type="Proteomes" id="UP000015101"/>
    </source>
</evidence>
<dbReference type="EMBL" id="AMQM01000795">
    <property type="status" value="NOT_ANNOTATED_CDS"/>
    <property type="molecule type" value="Genomic_DNA"/>
</dbReference>
<dbReference type="CTD" id="20213808"/>
<dbReference type="InParanoid" id="T1FYB0"/>
<dbReference type="HOGENOM" id="CLU_033588_2_1_1"/>
<dbReference type="EMBL" id="KB096742">
    <property type="protein sequence ID" value="ESO02100.1"/>
    <property type="molecule type" value="Genomic_DNA"/>
</dbReference>
<dbReference type="GeneID" id="20213808"/>
<evidence type="ECO:0000256" key="2">
    <source>
        <dbReference type="ARBA" id="ARBA00007209"/>
    </source>
</evidence>
<dbReference type="GO" id="GO:0005930">
    <property type="term" value="C:axoneme"/>
    <property type="evidence" value="ECO:0007669"/>
    <property type="project" value="UniProtKB-SubCell"/>
</dbReference>
<dbReference type="GO" id="GO:0060271">
    <property type="term" value="P:cilium assembly"/>
    <property type="evidence" value="ECO:0000318"/>
    <property type="project" value="GO_Central"/>
</dbReference>
<keyword evidence="6 10" id="KW-0969">Cilium</keyword>